<organism evidence="2 3">
    <name type="scientific">Rhizophlyctis rosea</name>
    <dbReference type="NCBI Taxonomy" id="64517"/>
    <lineage>
        <taxon>Eukaryota</taxon>
        <taxon>Fungi</taxon>
        <taxon>Fungi incertae sedis</taxon>
        <taxon>Chytridiomycota</taxon>
        <taxon>Chytridiomycota incertae sedis</taxon>
        <taxon>Chytridiomycetes</taxon>
        <taxon>Rhizophlyctidales</taxon>
        <taxon>Rhizophlyctidaceae</taxon>
        <taxon>Rhizophlyctis</taxon>
    </lineage>
</organism>
<dbReference type="AlphaFoldDB" id="A0AAD5X488"/>
<evidence type="ECO:0000256" key="1">
    <source>
        <dbReference type="SAM" id="Phobius"/>
    </source>
</evidence>
<keyword evidence="1" id="KW-0812">Transmembrane</keyword>
<feature type="transmembrane region" description="Helical" evidence="1">
    <location>
        <begin position="20"/>
        <end position="43"/>
    </location>
</feature>
<dbReference type="Proteomes" id="UP001212841">
    <property type="component" value="Unassembled WGS sequence"/>
</dbReference>
<comment type="caution">
    <text evidence="2">The sequence shown here is derived from an EMBL/GenBank/DDBJ whole genome shotgun (WGS) entry which is preliminary data.</text>
</comment>
<dbReference type="EMBL" id="JADGJD010000058">
    <property type="protein sequence ID" value="KAJ3055821.1"/>
    <property type="molecule type" value="Genomic_DNA"/>
</dbReference>
<keyword evidence="1" id="KW-1133">Transmembrane helix</keyword>
<keyword evidence="1" id="KW-0472">Membrane</keyword>
<reference evidence="2" key="1">
    <citation type="submission" date="2020-05" db="EMBL/GenBank/DDBJ databases">
        <title>Phylogenomic resolution of chytrid fungi.</title>
        <authorList>
            <person name="Stajich J.E."/>
            <person name="Amses K."/>
            <person name="Simmons R."/>
            <person name="Seto K."/>
            <person name="Myers J."/>
            <person name="Bonds A."/>
            <person name="Quandt C.A."/>
            <person name="Barry K."/>
            <person name="Liu P."/>
            <person name="Grigoriev I."/>
            <person name="Longcore J.E."/>
            <person name="James T.Y."/>
        </authorList>
    </citation>
    <scope>NUCLEOTIDE SEQUENCE</scope>
    <source>
        <strain evidence="2">JEL0318</strain>
    </source>
</reference>
<sequence length="64" mass="7048">MEPADVRELQDTNRSLLWDLTAAVPTSLAGSVVAWGTTLVNACRIRASQWERKTSAGNRQFTLS</sequence>
<evidence type="ECO:0000313" key="2">
    <source>
        <dbReference type="EMBL" id="KAJ3055821.1"/>
    </source>
</evidence>
<name>A0AAD5X488_9FUNG</name>
<gene>
    <name evidence="2" type="ORF">HK097_009125</name>
</gene>
<evidence type="ECO:0000313" key="3">
    <source>
        <dbReference type="Proteomes" id="UP001212841"/>
    </source>
</evidence>
<keyword evidence="3" id="KW-1185">Reference proteome</keyword>
<protein>
    <submittedName>
        <fullName evidence="2">Uncharacterized protein</fullName>
    </submittedName>
</protein>
<accession>A0AAD5X488</accession>
<proteinExistence type="predicted"/>